<evidence type="ECO:0000313" key="3">
    <source>
        <dbReference type="Proteomes" id="UP000028547"/>
    </source>
</evidence>
<keyword evidence="2" id="KW-0378">Hydrolase</keyword>
<dbReference type="Proteomes" id="UP000028547">
    <property type="component" value="Unassembled WGS sequence"/>
</dbReference>
<dbReference type="EMBL" id="JPMI01000030">
    <property type="protein sequence ID" value="KFA93993.1"/>
    <property type="molecule type" value="Genomic_DNA"/>
</dbReference>
<dbReference type="PANTHER" id="PTHR43689:SF8">
    <property type="entry name" value="ALPHA_BETA-HYDROLASES SUPERFAMILY PROTEIN"/>
    <property type="match status" value="1"/>
</dbReference>
<proteinExistence type="predicted"/>
<gene>
    <name evidence="2" type="ORF">Q664_05675</name>
</gene>
<accession>A0A084SZV8</accession>
<evidence type="ECO:0000313" key="2">
    <source>
        <dbReference type="EMBL" id="KFA93993.1"/>
    </source>
</evidence>
<dbReference type="AlphaFoldDB" id="A0A084SZV8"/>
<dbReference type="Gene3D" id="3.40.50.1820">
    <property type="entry name" value="alpha/beta hydrolase"/>
    <property type="match status" value="1"/>
</dbReference>
<reference evidence="2 3" key="1">
    <citation type="submission" date="2014-07" db="EMBL/GenBank/DDBJ databases">
        <title>Draft Genome Sequence of Gephyronic Acid Producer, Cystobacter violaceus Strain Cb vi76.</title>
        <authorList>
            <person name="Stevens D.C."/>
            <person name="Young J."/>
            <person name="Carmichael R."/>
            <person name="Tan J."/>
            <person name="Taylor R.E."/>
        </authorList>
    </citation>
    <scope>NUCLEOTIDE SEQUENCE [LARGE SCALE GENOMIC DNA]</scope>
    <source>
        <strain evidence="2 3">Cb vi76</strain>
    </source>
</reference>
<name>A0A084SZV8_9BACT</name>
<evidence type="ECO:0000259" key="1">
    <source>
        <dbReference type="Pfam" id="PF00561"/>
    </source>
</evidence>
<dbReference type="Pfam" id="PF00561">
    <property type="entry name" value="Abhydrolase_1"/>
    <property type="match status" value="1"/>
</dbReference>
<comment type="caution">
    <text evidence="2">The sequence shown here is derived from an EMBL/GenBank/DDBJ whole genome shotgun (WGS) entry which is preliminary data.</text>
</comment>
<feature type="domain" description="AB hydrolase-1" evidence="1">
    <location>
        <begin position="44"/>
        <end position="270"/>
    </location>
</feature>
<dbReference type="InterPro" id="IPR029058">
    <property type="entry name" value="AB_hydrolase_fold"/>
</dbReference>
<dbReference type="InterPro" id="IPR000073">
    <property type="entry name" value="AB_hydrolase_1"/>
</dbReference>
<organism evidence="2 3">
    <name type="scientific">Archangium violaceum Cb vi76</name>
    <dbReference type="NCBI Taxonomy" id="1406225"/>
    <lineage>
        <taxon>Bacteria</taxon>
        <taxon>Pseudomonadati</taxon>
        <taxon>Myxococcota</taxon>
        <taxon>Myxococcia</taxon>
        <taxon>Myxococcales</taxon>
        <taxon>Cystobacterineae</taxon>
        <taxon>Archangiaceae</taxon>
        <taxon>Archangium</taxon>
    </lineage>
</organism>
<dbReference type="PRINTS" id="PR00111">
    <property type="entry name" value="ABHYDROLASE"/>
</dbReference>
<protein>
    <submittedName>
        <fullName evidence="2">Alpha/beta hydrolase</fullName>
    </submittedName>
</protein>
<dbReference type="SUPFAM" id="SSF53474">
    <property type="entry name" value="alpha/beta-Hydrolases"/>
    <property type="match status" value="1"/>
</dbReference>
<sequence length="286" mass="31232">MDLMSGLQEVTRRMLVARGVRSSMVDVAGQRLHHYELKGKGKGPPVLLVHGLGGTANGFARIFFGLARRFERVLAVDLPGHGFSPEYCLGPTCVRGQYNMLVEYCRKVVGGPSFVVGNSLGGALSVQLAAEHPELVKALGLVAPAGADVGHEFFVEVLQAMDVRTAEQCRALTRRLFHRPPMVMMALADMVRGIYSTPAVKALSADALATREYLKPEVLQSLAMPVLLVWGGSEKLLPRQSLDFFRSHLPAHSRVRVVEEFGHIPQVERPNELLSELVQFADATGL</sequence>
<dbReference type="PANTHER" id="PTHR43689">
    <property type="entry name" value="HYDROLASE"/>
    <property type="match status" value="1"/>
</dbReference>
<dbReference type="GO" id="GO:0016787">
    <property type="term" value="F:hydrolase activity"/>
    <property type="evidence" value="ECO:0007669"/>
    <property type="project" value="UniProtKB-KW"/>
</dbReference>